<evidence type="ECO:0000313" key="5">
    <source>
        <dbReference type="Proteomes" id="UP000371977"/>
    </source>
</evidence>
<gene>
    <name evidence="4" type="ORF">ESZ50_07310</name>
</gene>
<accession>A0A6C2C622</accession>
<dbReference type="Gene3D" id="3.40.50.850">
    <property type="entry name" value="Isochorismatase-like"/>
    <property type="match status" value="1"/>
</dbReference>
<dbReference type="Pfam" id="PF00857">
    <property type="entry name" value="Isochorismatase"/>
    <property type="match status" value="1"/>
</dbReference>
<organism evidence="4 5">
    <name type="scientific">Weissella muntiaci</name>
    <dbReference type="NCBI Taxonomy" id="2508881"/>
    <lineage>
        <taxon>Bacteria</taxon>
        <taxon>Bacillati</taxon>
        <taxon>Bacillota</taxon>
        <taxon>Bacilli</taxon>
        <taxon>Lactobacillales</taxon>
        <taxon>Lactobacillaceae</taxon>
        <taxon>Weissella</taxon>
    </lineage>
</organism>
<dbReference type="InterPro" id="IPR050272">
    <property type="entry name" value="Isochorismatase-like_hydrls"/>
</dbReference>
<dbReference type="OrthoDB" id="9796485at2"/>
<dbReference type="PANTHER" id="PTHR43540">
    <property type="entry name" value="PEROXYUREIDOACRYLATE/UREIDOACRYLATE AMIDOHYDROLASE-RELATED"/>
    <property type="match status" value="1"/>
</dbReference>
<comment type="similarity">
    <text evidence="1">Belongs to the isochorismatase family.</text>
</comment>
<protein>
    <submittedName>
        <fullName evidence="4">Isochorismatase family protein</fullName>
    </submittedName>
</protein>
<dbReference type="SUPFAM" id="SSF52499">
    <property type="entry name" value="Isochorismatase-like hydrolases"/>
    <property type="match status" value="1"/>
</dbReference>
<dbReference type="EMBL" id="SDGZ01000015">
    <property type="protein sequence ID" value="TYC49046.1"/>
    <property type="molecule type" value="Genomic_DNA"/>
</dbReference>
<dbReference type="AlphaFoldDB" id="A0A6C2C622"/>
<sequence>MKNLTIDLKTTAVVVIDLQKGIAEREGLAPLSGWDVIERNNELLASLKNTDALITLVRVKNQGTEGFFPVTDNQITSKAPFPVEMTEFSTAIANDADAKNVITVDKHNWGAFYGTDLDVQLRRRGIKTIILTGIATSIGVDTTAREAAQAGYDLILVPDAMTDVNAIAHQSTLDYIFPRLGKVRSLAEVQAAIDQAK</sequence>
<dbReference type="PANTHER" id="PTHR43540:SF7">
    <property type="entry name" value="ISOCHORISMATASE FAMILY PROTEIN YECD"/>
    <property type="match status" value="1"/>
</dbReference>
<evidence type="ECO:0000259" key="3">
    <source>
        <dbReference type="Pfam" id="PF00857"/>
    </source>
</evidence>
<feature type="domain" description="Isochorismatase-like" evidence="3">
    <location>
        <begin position="11"/>
        <end position="187"/>
    </location>
</feature>
<dbReference type="InterPro" id="IPR036380">
    <property type="entry name" value="Isochorismatase-like_sf"/>
</dbReference>
<reference evidence="4 5" key="1">
    <citation type="submission" date="2019-01" db="EMBL/GenBank/DDBJ databases">
        <title>Weissella sp. nov., a novel lactic acid bacterium isolated from animal feces.</title>
        <authorList>
            <person name="Wang L.-T."/>
        </authorList>
    </citation>
    <scope>NUCLEOTIDE SEQUENCE [LARGE SCALE GENOMIC DNA]</scope>
    <source>
        <strain evidence="4 5">8H-2</strain>
    </source>
</reference>
<comment type="caution">
    <text evidence="4">The sequence shown here is derived from an EMBL/GenBank/DDBJ whole genome shotgun (WGS) entry which is preliminary data.</text>
</comment>
<dbReference type="RefSeq" id="WP_148622908.1">
    <property type="nucleotide sequence ID" value="NZ_SDGZ01000015.1"/>
</dbReference>
<dbReference type="Proteomes" id="UP000371977">
    <property type="component" value="Unassembled WGS sequence"/>
</dbReference>
<keyword evidence="2" id="KW-0378">Hydrolase</keyword>
<evidence type="ECO:0000256" key="1">
    <source>
        <dbReference type="ARBA" id="ARBA00006336"/>
    </source>
</evidence>
<evidence type="ECO:0000313" key="4">
    <source>
        <dbReference type="EMBL" id="TYC49046.1"/>
    </source>
</evidence>
<dbReference type="InterPro" id="IPR000868">
    <property type="entry name" value="Isochorismatase-like_dom"/>
</dbReference>
<dbReference type="GO" id="GO:0016787">
    <property type="term" value="F:hydrolase activity"/>
    <property type="evidence" value="ECO:0007669"/>
    <property type="project" value="UniProtKB-KW"/>
</dbReference>
<keyword evidence="5" id="KW-1185">Reference proteome</keyword>
<proteinExistence type="inferred from homology"/>
<name>A0A6C2C622_9LACO</name>
<dbReference type="CDD" id="cd00431">
    <property type="entry name" value="cysteine_hydrolases"/>
    <property type="match status" value="1"/>
</dbReference>
<evidence type="ECO:0000256" key="2">
    <source>
        <dbReference type="ARBA" id="ARBA00022801"/>
    </source>
</evidence>